<dbReference type="PANTHER" id="PTHR34580">
    <property type="match status" value="1"/>
</dbReference>
<dbReference type="EMBL" id="JAUSSU010000022">
    <property type="protein sequence ID" value="MDQ0116619.1"/>
    <property type="molecule type" value="Genomic_DNA"/>
</dbReference>
<keyword evidence="2" id="KW-1185">Reference proteome</keyword>
<accession>A0ABT9UEI9</accession>
<organism evidence="1 2">
    <name type="scientific">Paenibacillus harenae</name>
    <dbReference type="NCBI Taxonomy" id="306543"/>
    <lineage>
        <taxon>Bacteria</taxon>
        <taxon>Bacillati</taxon>
        <taxon>Bacillota</taxon>
        <taxon>Bacilli</taxon>
        <taxon>Bacillales</taxon>
        <taxon>Paenibacillaceae</taxon>
        <taxon>Paenibacillus</taxon>
    </lineage>
</organism>
<proteinExistence type="predicted"/>
<protein>
    <submittedName>
        <fullName evidence="1">DNA-binding transcriptional regulator YafY</fullName>
    </submittedName>
</protein>
<gene>
    <name evidence="1" type="ORF">J2T15_006101</name>
</gene>
<dbReference type="InterPro" id="IPR051534">
    <property type="entry name" value="CBASS_pafABC_assoc_protein"/>
</dbReference>
<dbReference type="Proteomes" id="UP001229346">
    <property type="component" value="Unassembled WGS sequence"/>
</dbReference>
<reference evidence="1 2" key="1">
    <citation type="submission" date="2023-07" db="EMBL/GenBank/DDBJ databases">
        <title>Sorghum-associated microbial communities from plants grown in Nebraska, USA.</title>
        <authorList>
            <person name="Schachtman D."/>
        </authorList>
    </citation>
    <scope>NUCLEOTIDE SEQUENCE [LARGE SCALE GENOMIC DNA]</scope>
    <source>
        <strain evidence="1 2">CC482</strain>
    </source>
</reference>
<name>A0ABT9UEI9_PAEHA</name>
<dbReference type="PANTHER" id="PTHR34580:SF9">
    <property type="entry name" value="SLL5097 PROTEIN"/>
    <property type="match status" value="1"/>
</dbReference>
<dbReference type="GO" id="GO:0003677">
    <property type="term" value="F:DNA binding"/>
    <property type="evidence" value="ECO:0007669"/>
    <property type="project" value="UniProtKB-KW"/>
</dbReference>
<sequence>MNWWMNSASPRGLLRDLQELSELGVPLYSEVGPHGGYQVVRERVLPPIAFTEGEAVAMFFAVHALRHYSSLPFGAESASALSKFYLHMPGDVRDRIDAFYTDFFISLGDEVKLNEPAELRKSIRRRLLGLLENYQG</sequence>
<keyword evidence="1" id="KW-0238">DNA-binding</keyword>
<evidence type="ECO:0000313" key="1">
    <source>
        <dbReference type="EMBL" id="MDQ0116619.1"/>
    </source>
</evidence>
<evidence type="ECO:0000313" key="2">
    <source>
        <dbReference type="Proteomes" id="UP001229346"/>
    </source>
</evidence>
<comment type="caution">
    <text evidence="1">The sequence shown here is derived from an EMBL/GenBank/DDBJ whole genome shotgun (WGS) entry which is preliminary data.</text>
</comment>